<feature type="region of interest" description="Disordered" evidence="1">
    <location>
        <begin position="219"/>
        <end position="281"/>
    </location>
</feature>
<dbReference type="Proteomes" id="UP000029082">
    <property type="component" value="Unassembled WGS sequence"/>
</dbReference>
<gene>
    <name evidence="2" type="ORF">BMON_0592</name>
</gene>
<comment type="caution">
    <text evidence="2">The sequence shown here is derived from an EMBL/GenBank/DDBJ whole genome shotgun (WGS) entry which is preliminary data.</text>
</comment>
<dbReference type="InterPro" id="IPR022183">
    <property type="entry name" value="DUF3710"/>
</dbReference>
<sequence length="281" mass="30269">MGLFGFGRKHRQHAKDGEDAVATESHDQQAGAADPGTKADVIDEPSFPETPSADYEHRGDQYGPWDVGDDEAPADDEYLDLGAYMLPFMQNIELRVKANRATQQVMGCTISYGSSSLEIEAFAAPKTMGLWDDVRADLLSSNPAASEHPGTFGMEVRLPVSVKGANVITRIAAVDGPRWMLRAIFSGPAAQSRGEEATALDHFFSDIIVVRGDEPLAPRDLLPMHAPVSPAERRAGSTGVDASDDADAPSMPQQPKGPFDSDQQTEVKTTLARGPMFSEVR</sequence>
<protein>
    <recommendedName>
        <fullName evidence="4">DUF3710 domain-containing protein</fullName>
    </recommendedName>
</protein>
<evidence type="ECO:0008006" key="4">
    <source>
        <dbReference type="Google" id="ProtNLM"/>
    </source>
</evidence>
<dbReference type="GeneID" id="93093757"/>
<dbReference type="STRING" id="1437603.GCA_000771525_00201"/>
<feature type="region of interest" description="Disordered" evidence="1">
    <location>
        <begin position="1"/>
        <end position="73"/>
    </location>
</feature>
<dbReference type="eggNOG" id="ENOG5030NZ9">
    <property type="taxonomic scope" value="Bacteria"/>
</dbReference>
<dbReference type="AlphaFoldDB" id="A0A087C186"/>
<dbReference type="RefSeq" id="WP_033511174.1">
    <property type="nucleotide sequence ID" value="NZ_JDUO01000001.1"/>
</dbReference>
<proteinExistence type="predicted"/>
<name>A0A087C186_9BIFI</name>
<dbReference type="EMBL" id="JGZE01000010">
    <property type="protein sequence ID" value="KFI77036.1"/>
    <property type="molecule type" value="Genomic_DNA"/>
</dbReference>
<dbReference type="Pfam" id="PF12502">
    <property type="entry name" value="DUF3710"/>
    <property type="match status" value="1"/>
</dbReference>
<dbReference type="OrthoDB" id="8480367at2"/>
<reference evidence="2 3" key="1">
    <citation type="submission" date="2014-03" db="EMBL/GenBank/DDBJ databases">
        <title>Genomics of Bifidobacteria.</title>
        <authorList>
            <person name="Ventura M."/>
            <person name="Milani C."/>
            <person name="Lugli G.A."/>
        </authorList>
    </citation>
    <scope>NUCLEOTIDE SEQUENCE [LARGE SCALE GENOMIC DNA]</scope>
    <source>
        <strain evidence="2 3">DSM 21395</strain>
    </source>
</reference>
<evidence type="ECO:0000313" key="2">
    <source>
        <dbReference type="EMBL" id="KFI77036.1"/>
    </source>
</evidence>
<accession>A0A087C186</accession>
<organism evidence="2 3">
    <name type="scientific">Bifidobacterium mongoliense DSM 21395</name>
    <dbReference type="NCBI Taxonomy" id="1437603"/>
    <lineage>
        <taxon>Bacteria</taxon>
        <taxon>Bacillati</taxon>
        <taxon>Actinomycetota</taxon>
        <taxon>Actinomycetes</taxon>
        <taxon>Bifidobacteriales</taxon>
        <taxon>Bifidobacteriaceae</taxon>
        <taxon>Bifidobacterium</taxon>
    </lineage>
</organism>
<evidence type="ECO:0000256" key="1">
    <source>
        <dbReference type="SAM" id="MobiDB-lite"/>
    </source>
</evidence>
<evidence type="ECO:0000313" key="3">
    <source>
        <dbReference type="Proteomes" id="UP000029082"/>
    </source>
</evidence>
<keyword evidence="3" id="KW-1185">Reference proteome</keyword>